<dbReference type="Proteomes" id="UP000016584">
    <property type="component" value="Unassembled WGS sequence"/>
</dbReference>
<keyword evidence="1" id="KW-1133">Transmembrane helix</keyword>
<dbReference type="EMBL" id="ATDL01000022">
    <property type="protein sequence ID" value="ERJ57198.1"/>
    <property type="molecule type" value="Genomic_DNA"/>
</dbReference>
<keyword evidence="3" id="KW-1185">Reference proteome</keyword>
<dbReference type="AlphaFoldDB" id="U2J3I2"/>
<dbReference type="PATRIC" id="fig|1346330.5.peg.3924"/>
<feature type="transmembrane region" description="Helical" evidence="1">
    <location>
        <begin position="25"/>
        <end position="43"/>
    </location>
</feature>
<accession>U2J3I2</accession>
<keyword evidence="1" id="KW-0472">Membrane</keyword>
<evidence type="ECO:0000256" key="1">
    <source>
        <dbReference type="SAM" id="Phobius"/>
    </source>
</evidence>
<name>U2J3I2_9SPHI</name>
<dbReference type="STRING" id="1346330.M472_00315"/>
<gene>
    <name evidence="2" type="ORF">M472_00315</name>
</gene>
<sequence length="192" mass="22817">MRFYNFIGKQINLISYSQLKITIKYMKKIMLIMVILSFLYSAIHGQQKGTNLSVDQEIDWLLYYKREYEKYSAFANVKNDFTKKNINKKDSIYKLYTGQIEYIRKSPDRYLTLINSSIQKNKVEYDGPPNIVYDYVNFALPYDSDLHSITRLELYQVIKKYLFDQDDTILPHRTEAYIKAGGKENLPMPLNR</sequence>
<protein>
    <submittedName>
        <fullName evidence="2">Uncharacterized protein</fullName>
    </submittedName>
</protein>
<comment type="caution">
    <text evidence="2">The sequence shown here is derived from an EMBL/GenBank/DDBJ whole genome shotgun (WGS) entry which is preliminary data.</text>
</comment>
<evidence type="ECO:0000313" key="2">
    <source>
        <dbReference type="EMBL" id="ERJ57198.1"/>
    </source>
</evidence>
<evidence type="ECO:0000313" key="3">
    <source>
        <dbReference type="Proteomes" id="UP000016584"/>
    </source>
</evidence>
<proteinExistence type="predicted"/>
<reference evidence="2 3" key="1">
    <citation type="journal article" date="2013" name="Genome Announc.">
        <title>The Draft Genome Sequence of Sphingomonas paucimobilis Strain HER1398 (Proteobacteria), Host to the Giant PAU Phage, Indicates That It Is a Member of the Genus Sphingobacterium (Bacteroidetes).</title>
        <authorList>
            <person name="White R.A.III."/>
            <person name="Suttle C.A."/>
        </authorList>
    </citation>
    <scope>NUCLEOTIDE SEQUENCE [LARGE SCALE GENOMIC DNA]</scope>
    <source>
        <strain evidence="2 3">HER1398</strain>
    </source>
</reference>
<organism evidence="2 3">
    <name type="scientific">Sphingobacterium paucimobilis HER1398</name>
    <dbReference type="NCBI Taxonomy" id="1346330"/>
    <lineage>
        <taxon>Bacteria</taxon>
        <taxon>Pseudomonadati</taxon>
        <taxon>Bacteroidota</taxon>
        <taxon>Sphingobacteriia</taxon>
        <taxon>Sphingobacteriales</taxon>
        <taxon>Sphingobacteriaceae</taxon>
        <taxon>Sphingobacterium</taxon>
    </lineage>
</organism>
<keyword evidence="1" id="KW-0812">Transmembrane</keyword>